<dbReference type="InterPro" id="IPR011256">
    <property type="entry name" value="Reg_factor_effector_dom_sf"/>
</dbReference>
<keyword evidence="4" id="KW-0804">Transcription</keyword>
<organism evidence="6 7">
    <name type="scientific">Candidatus Pullilachnospira gallistercoris</name>
    <dbReference type="NCBI Taxonomy" id="2840911"/>
    <lineage>
        <taxon>Bacteria</taxon>
        <taxon>Bacillati</taxon>
        <taxon>Bacillota</taxon>
        <taxon>Clostridia</taxon>
        <taxon>Lachnospirales</taxon>
        <taxon>Lachnospiraceae</taxon>
        <taxon>Lachnospiraceae incertae sedis</taxon>
        <taxon>Candidatus Pullilachnospira</taxon>
    </lineage>
</organism>
<keyword evidence="1" id="KW-0678">Repressor</keyword>
<keyword evidence="2" id="KW-0805">Transcription regulation</keyword>
<name>A0A9D1JAN0_9FIRM</name>
<evidence type="ECO:0000256" key="2">
    <source>
        <dbReference type="ARBA" id="ARBA00023015"/>
    </source>
</evidence>
<proteinExistence type="predicted"/>
<evidence type="ECO:0000256" key="3">
    <source>
        <dbReference type="ARBA" id="ARBA00023125"/>
    </source>
</evidence>
<dbReference type="InterPro" id="IPR009061">
    <property type="entry name" value="DNA-bd_dom_put_sf"/>
</dbReference>
<evidence type="ECO:0000256" key="4">
    <source>
        <dbReference type="ARBA" id="ARBA00023163"/>
    </source>
</evidence>
<dbReference type="EMBL" id="DVHM01000082">
    <property type="protein sequence ID" value="HIR70640.1"/>
    <property type="molecule type" value="Genomic_DNA"/>
</dbReference>
<evidence type="ECO:0000259" key="5">
    <source>
        <dbReference type="PROSITE" id="PS50937"/>
    </source>
</evidence>
<dbReference type="GO" id="GO:0003677">
    <property type="term" value="F:DNA binding"/>
    <property type="evidence" value="ECO:0007669"/>
    <property type="project" value="UniProtKB-KW"/>
</dbReference>
<evidence type="ECO:0000313" key="6">
    <source>
        <dbReference type="EMBL" id="HIR70640.1"/>
    </source>
</evidence>
<dbReference type="InterPro" id="IPR000551">
    <property type="entry name" value="MerR-type_HTH_dom"/>
</dbReference>
<dbReference type="AlphaFoldDB" id="A0A9D1JAN0"/>
<dbReference type="InterPro" id="IPR047057">
    <property type="entry name" value="MerR_fam"/>
</dbReference>
<accession>A0A9D1JAN0</accession>
<gene>
    <name evidence="6" type="ORF">IAA55_05100</name>
</gene>
<dbReference type="Pfam" id="PF13411">
    <property type="entry name" value="MerR_1"/>
    <property type="match status" value="1"/>
</dbReference>
<evidence type="ECO:0000313" key="7">
    <source>
        <dbReference type="Proteomes" id="UP000823912"/>
    </source>
</evidence>
<dbReference type="Gene3D" id="1.10.1660.10">
    <property type="match status" value="1"/>
</dbReference>
<dbReference type="SMART" id="SM00422">
    <property type="entry name" value="HTH_MERR"/>
    <property type="match status" value="1"/>
</dbReference>
<reference evidence="6" key="2">
    <citation type="journal article" date="2021" name="PeerJ">
        <title>Extensive microbial diversity within the chicken gut microbiome revealed by metagenomics and culture.</title>
        <authorList>
            <person name="Gilroy R."/>
            <person name="Ravi A."/>
            <person name="Getino M."/>
            <person name="Pursley I."/>
            <person name="Horton D.L."/>
            <person name="Alikhan N.F."/>
            <person name="Baker D."/>
            <person name="Gharbi K."/>
            <person name="Hall N."/>
            <person name="Watson M."/>
            <person name="Adriaenssens E.M."/>
            <person name="Foster-Nyarko E."/>
            <person name="Jarju S."/>
            <person name="Secka A."/>
            <person name="Antonio M."/>
            <person name="Oren A."/>
            <person name="Chaudhuri R.R."/>
            <person name="La Ragione R."/>
            <person name="Hildebrand F."/>
            <person name="Pallen M.J."/>
        </authorList>
    </citation>
    <scope>NUCLEOTIDE SEQUENCE</scope>
    <source>
        <strain evidence="6">ChiSjej5B23-6657</strain>
    </source>
</reference>
<dbReference type="SUPFAM" id="SSF55136">
    <property type="entry name" value="Probable bacterial effector-binding domain"/>
    <property type="match status" value="1"/>
</dbReference>
<protein>
    <submittedName>
        <fullName evidence="6">MerR family transcriptional regulator</fullName>
    </submittedName>
</protein>
<reference evidence="6" key="1">
    <citation type="submission" date="2020-10" db="EMBL/GenBank/DDBJ databases">
        <authorList>
            <person name="Gilroy R."/>
        </authorList>
    </citation>
    <scope>NUCLEOTIDE SEQUENCE</scope>
    <source>
        <strain evidence="6">ChiSjej5B23-6657</strain>
    </source>
</reference>
<evidence type="ECO:0000256" key="1">
    <source>
        <dbReference type="ARBA" id="ARBA00022491"/>
    </source>
</evidence>
<dbReference type="CDD" id="cd01107">
    <property type="entry name" value="HTH_BmrR"/>
    <property type="match status" value="1"/>
</dbReference>
<comment type="caution">
    <text evidence="6">The sequence shown here is derived from an EMBL/GenBank/DDBJ whole genome shotgun (WGS) entry which is preliminary data.</text>
</comment>
<dbReference type="PROSITE" id="PS50937">
    <property type="entry name" value="HTH_MERR_2"/>
    <property type="match status" value="1"/>
</dbReference>
<keyword evidence="3" id="KW-0238">DNA-binding</keyword>
<dbReference type="Gene3D" id="3.20.80.10">
    <property type="entry name" value="Regulatory factor, effector binding domain"/>
    <property type="match status" value="1"/>
</dbReference>
<sequence>MKDYFSIGELADFQQISKQTLIYYDKIGLFQPAYVDPQTGYRYYSASQIDYLDTILIMKKIGFSLKEIQEHMHHFNVDKSLAAFRHQLSVIDAKIQELNMIRSRVAHRCEQIEQAKEYTGHGEEVTVERVQEQFLLYRDVEEPCSMREISIATKECFAQASRESVPIFFQCGVVVPLQRIQKGRFTEASRAFVVTEPSDRTENIERIPAGLCASICHEGDYASIGASYRKLQESCRRQSLEIISDAYEFCINDYLTSGNEKEYLTRIVFYVRPSDQ</sequence>
<dbReference type="PANTHER" id="PTHR30204:SF69">
    <property type="entry name" value="MERR-FAMILY TRANSCRIPTIONAL REGULATOR"/>
    <property type="match status" value="1"/>
</dbReference>
<dbReference type="SUPFAM" id="SSF46955">
    <property type="entry name" value="Putative DNA-binding domain"/>
    <property type="match status" value="1"/>
</dbReference>
<dbReference type="Proteomes" id="UP000823912">
    <property type="component" value="Unassembled WGS sequence"/>
</dbReference>
<feature type="domain" description="HTH merR-type" evidence="5">
    <location>
        <begin position="4"/>
        <end position="74"/>
    </location>
</feature>
<dbReference type="GO" id="GO:0003700">
    <property type="term" value="F:DNA-binding transcription factor activity"/>
    <property type="evidence" value="ECO:0007669"/>
    <property type="project" value="InterPro"/>
</dbReference>
<dbReference type="PANTHER" id="PTHR30204">
    <property type="entry name" value="REDOX-CYCLING DRUG-SENSING TRANSCRIPTIONAL ACTIVATOR SOXR"/>
    <property type="match status" value="1"/>
</dbReference>